<sequence length="130" mass="14764">MHMTLYYDGHCPLCLAEIRFLAERNEAGLLSFVDVCADDFSSAEVGVSSCQILLDNMHAKLADGTVLVGADVFAAAYERAQLPRLAWLFSRPWLMPLWRLVYRVFATHRERISRLIGPGLLAWVTRRYSC</sequence>
<comment type="caution">
    <text evidence="1">The sequence shown here is derived from an EMBL/GenBank/DDBJ whole genome shotgun (WGS) entry which is preliminary data.</text>
</comment>
<dbReference type="GO" id="GO:0015035">
    <property type="term" value="F:protein-disulfide reductase activity"/>
    <property type="evidence" value="ECO:0007669"/>
    <property type="project" value="InterPro"/>
</dbReference>
<dbReference type="InterPro" id="IPR007263">
    <property type="entry name" value="DCC1-like"/>
</dbReference>
<dbReference type="Proteomes" id="UP000256774">
    <property type="component" value="Unassembled WGS sequence"/>
</dbReference>
<dbReference type="PANTHER" id="PTHR34290">
    <property type="entry name" value="SI:CH73-390P7.2"/>
    <property type="match status" value="1"/>
</dbReference>
<dbReference type="AlphaFoldDB" id="A0A3E0H1J9"/>
<gene>
    <name evidence="1" type="ORF">DFR26_2126</name>
</gene>
<proteinExistence type="predicted"/>
<evidence type="ECO:0000313" key="2">
    <source>
        <dbReference type="Proteomes" id="UP000256774"/>
    </source>
</evidence>
<reference evidence="1 2" key="1">
    <citation type="submission" date="2018-08" db="EMBL/GenBank/DDBJ databases">
        <title>Genomic Encyclopedia of Type Strains, Phase IV (KMG-IV): sequencing the most valuable type-strain genomes for metagenomic binning, comparative biology and taxonomic classification.</title>
        <authorList>
            <person name="Goeker M."/>
        </authorList>
    </citation>
    <scope>NUCLEOTIDE SEQUENCE [LARGE SCALE GENOMIC DNA]</scope>
    <source>
        <strain evidence="1 2">DSM 26022</strain>
    </source>
</reference>
<protein>
    <submittedName>
        <fullName evidence="1">Putative DCC family thiol-disulfide oxidoreductase YuxK</fullName>
    </submittedName>
</protein>
<organism evidence="1 2">
    <name type="scientific">Paraperlucidibaca baekdonensis</name>
    <dbReference type="NCBI Taxonomy" id="748120"/>
    <lineage>
        <taxon>Bacteria</taxon>
        <taxon>Pseudomonadati</taxon>
        <taxon>Pseudomonadota</taxon>
        <taxon>Gammaproteobacteria</taxon>
        <taxon>Moraxellales</taxon>
        <taxon>Moraxellaceae</taxon>
        <taxon>Paraperlucidibaca</taxon>
    </lineage>
</organism>
<dbReference type="InterPro" id="IPR044691">
    <property type="entry name" value="DCC1_Trx"/>
</dbReference>
<name>A0A3E0H1J9_9GAMM</name>
<dbReference type="EMBL" id="QUNR01000004">
    <property type="protein sequence ID" value="REH36982.1"/>
    <property type="molecule type" value="Genomic_DNA"/>
</dbReference>
<accession>A0A3E0H1J9</accession>
<keyword evidence="2" id="KW-1185">Reference proteome</keyword>
<dbReference type="RefSeq" id="WP_220375773.1">
    <property type="nucleotide sequence ID" value="NZ_QUNR01000004.1"/>
</dbReference>
<evidence type="ECO:0000313" key="1">
    <source>
        <dbReference type="EMBL" id="REH36982.1"/>
    </source>
</evidence>
<dbReference type="Pfam" id="PF04134">
    <property type="entry name" value="DCC1-like"/>
    <property type="match status" value="1"/>
</dbReference>
<dbReference type="PANTHER" id="PTHR34290:SF2">
    <property type="entry name" value="OS04G0668800 PROTEIN"/>
    <property type="match status" value="1"/>
</dbReference>